<keyword evidence="2" id="KW-0346">Stress response</keyword>
<protein>
    <submittedName>
        <fullName evidence="2">Negative regulator of class I heat shock protein</fullName>
    </submittedName>
</protein>
<reference evidence="2 3" key="1">
    <citation type="submission" date="2017-05" db="EMBL/GenBank/DDBJ databases">
        <title>Comparative genomics and methylome analysis of the gut commensal Bifidobacterium breve.</title>
        <authorList>
            <person name="Bottacini F."/>
            <person name="Morrissey R."/>
            <person name="Roberts R.J."/>
            <person name="James K."/>
            <person name="van Breen J."/>
            <person name="Egan M."/>
            <person name="Lambert J."/>
            <person name="van Limpt K."/>
            <person name="Stanton C."/>
            <person name="Knol J."/>
            <person name="O' Connell Motherway M."/>
            <person name="van Sinderen D."/>
        </authorList>
    </citation>
    <scope>NUCLEOTIDE SEQUENCE [LARGE SCALE GENOMIC DNA]</scope>
    <source>
        <strain evidence="2 3">215W447a</strain>
    </source>
</reference>
<dbReference type="EMBL" id="CP021558">
    <property type="protein sequence ID" value="AUE03580.1"/>
    <property type="molecule type" value="Genomic_DNA"/>
</dbReference>
<dbReference type="Proteomes" id="UP000232491">
    <property type="component" value="Chromosome"/>
</dbReference>
<dbReference type="AlphaFoldDB" id="A0A2K9BSP3"/>
<accession>A0A2K9BSP3</accession>
<gene>
    <name evidence="2" type="ORF">BB215W447A_1572</name>
</gene>
<organism evidence="2 3">
    <name type="scientific">Bifidobacterium breve</name>
    <dbReference type="NCBI Taxonomy" id="1685"/>
    <lineage>
        <taxon>Bacteria</taxon>
        <taxon>Bacillati</taxon>
        <taxon>Actinomycetota</taxon>
        <taxon>Actinomycetes</taxon>
        <taxon>Bifidobacteriales</taxon>
        <taxon>Bifidobacteriaceae</taxon>
        <taxon>Bifidobacterium</taxon>
    </lineage>
</organism>
<name>A0A2K9BSP3_BIFBR</name>
<evidence type="ECO:0000313" key="2">
    <source>
        <dbReference type="EMBL" id="AUE03580.1"/>
    </source>
</evidence>
<sequence>MKNGVFVPVTRIKSSPDVKNDGKARVDTGKPALTQQGIDVAKFIHEQPRAHRKTQKGDELKHEYTDEELAELKKIYDESGEAGLDITEMRALRMAGLLTNGLPSKPEEPSKRDLILAHCKKRIDQGQTFDGKETAEALGMSQKTVGNILGQLRKEGLLPAFDKHSPRSKARETTTTGKKKETMTTTSKITAADVTTSKLTPNDFTTGVTTNTPQAAADPRAIISNALTGIFDAVSALQRTAFQANDKVVYGFATKLLNGELMDLKANYSKDVAK</sequence>
<feature type="compositionally biased region" description="Basic and acidic residues" evidence="1">
    <location>
        <begin position="162"/>
        <end position="182"/>
    </location>
</feature>
<evidence type="ECO:0000313" key="3">
    <source>
        <dbReference type="Proteomes" id="UP000232491"/>
    </source>
</evidence>
<proteinExistence type="predicted"/>
<evidence type="ECO:0000256" key="1">
    <source>
        <dbReference type="SAM" id="MobiDB-lite"/>
    </source>
</evidence>
<feature type="region of interest" description="Disordered" evidence="1">
    <location>
        <begin position="162"/>
        <end position="186"/>
    </location>
</feature>